<proteinExistence type="predicted"/>
<gene>
    <name evidence="3" type="ORF">F7Q99_25390</name>
</gene>
<evidence type="ECO:0000313" key="3">
    <source>
        <dbReference type="EMBL" id="MQS15513.1"/>
    </source>
</evidence>
<protein>
    <submittedName>
        <fullName evidence="3">Uncharacterized protein</fullName>
    </submittedName>
</protein>
<accession>A0A6N7L138</accession>
<reference evidence="3 4" key="1">
    <citation type="submission" date="2019-09" db="EMBL/GenBank/DDBJ databases">
        <title>Genome Sequences of Streptomyces kaniharaensis ATCC 21070.</title>
        <authorList>
            <person name="Zhu W."/>
            <person name="De Crecy-Lagard V."/>
            <person name="Richards N.G."/>
        </authorList>
    </citation>
    <scope>NUCLEOTIDE SEQUENCE [LARGE SCALE GENOMIC DNA]</scope>
    <source>
        <strain evidence="3 4">SF-557</strain>
    </source>
</reference>
<keyword evidence="4" id="KW-1185">Reference proteome</keyword>
<dbReference type="Proteomes" id="UP000450000">
    <property type="component" value="Unassembled WGS sequence"/>
</dbReference>
<comment type="caution">
    <text evidence="3">The sequence shown here is derived from an EMBL/GenBank/DDBJ whole genome shotgun (WGS) entry which is preliminary data.</text>
</comment>
<dbReference type="OrthoDB" id="128043at2"/>
<organism evidence="3 4">
    <name type="scientific">Streptomyces kaniharaensis</name>
    <dbReference type="NCBI Taxonomy" id="212423"/>
    <lineage>
        <taxon>Bacteria</taxon>
        <taxon>Bacillati</taxon>
        <taxon>Actinomycetota</taxon>
        <taxon>Actinomycetes</taxon>
        <taxon>Kitasatosporales</taxon>
        <taxon>Streptomycetaceae</taxon>
        <taxon>Streptomyces</taxon>
    </lineage>
</organism>
<feature type="compositionally biased region" description="Basic and acidic residues" evidence="1">
    <location>
        <begin position="86"/>
        <end position="98"/>
    </location>
</feature>
<dbReference type="EMBL" id="WBOF01000001">
    <property type="protein sequence ID" value="MQS15513.1"/>
    <property type="molecule type" value="Genomic_DNA"/>
</dbReference>
<feature type="chain" id="PRO_5038853125" evidence="2">
    <location>
        <begin position="32"/>
        <end position="318"/>
    </location>
</feature>
<name>A0A6N7L138_9ACTN</name>
<dbReference type="PROSITE" id="PS51318">
    <property type="entry name" value="TAT"/>
    <property type="match status" value="1"/>
</dbReference>
<sequence length="318" mass="32735">MRTTTRSTSRRRAVLAAAATAALALSLAACGSSGHSGMPGMDHGAMTTSAAATAGTTPSGPASASGMDGMPGMPGMDKAAAGDGLAPEKDGYRLDPKTDNPTAGQAAGYAFVITGPDGKPVTDFAVDQTKKLHFYAVRTDLTGYQHLHPAMAADGTWTADLAALTPGTWRLYTSFTPNAGSGKGTDFVLSRTVTVPGDATTTPLPPASTTATVDGYTVTVQGEPMAGMAHPLTVTFAKDGQPVTDLQPYLDTYAHVSAFHEGDQAFAHFHPQATAGGDHGGPNLTFHAELPKPGNWRVFLQFQTAGQLHTAALTLHVN</sequence>
<feature type="compositionally biased region" description="Low complexity" evidence="1">
    <location>
        <begin position="44"/>
        <end position="84"/>
    </location>
</feature>
<dbReference type="PROSITE" id="PS51257">
    <property type="entry name" value="PROKAR_LIPOPROTEIN"/>
    <property type="match status" value="1"/>
</dbReference>
<evidence type="ECO:0000256" key="2">
    <source>
        <dbReference type="SAM" id="SignalP"/>
    </source>
</evidence>
<feature type="region of interest" description="Disordered" evidence="1">
    <location>
        <begin position="40"/>
        <end position="99"/>
    </location>
</feature>
<dbReference type="AlphaFoldDB" id="A0A6N7L138"/>
<keyword evidence="2" id="KW-0732">Signal</keyword>
<dbReference type="RefSeq" id="WP_153465077.1">
    <property type="nucleotide sequence ID" value="NZ_WBOF01000001.1"/>
</dbReference>
<evidence type="ECO:0000313" key="4">
    <source>
        <dbReference type="Proteomes" id="UP000450000"/>
    </source>
</evidence>
<evidence type="ECO:0000256" key="1">
    <source>
        <dbReference type="SAM" id="MobiDB-lite"/>
    </source>
</evidence>
<feature type="signal peptide" evidence="2">
    <location>
        <begin position="1"/>
        <end position="31"/>
    </location>
</feature>
<dbReference type="InterPro" id="IPR006311">
    <property type="entry name" value="TAT_signal"/>
</dbReference>